<dbReference type="InterPro" id="IPR036941">
    <property type="entry name" value="Rcpt_L-dom_sf"/>
</dbReference>
<evidence type="ECO:0000256" key="1">
    <source>
        <dbReference type="ARBA" id="ARBA00004191"/>
    </source>
</evidence>
<dbReference type="SUPFAM" id="SSF52058">
    <property type="entry name" value="L domain-like"/>
    <property type="match status" value="2"/>
</dbReference>
<dbReference type="PANTHER" id="PTHR31018:SF3">
    <property type="entry name" value="RECEPTOR PROTEIN-TYROSINE KINASE"/>
    <property type="match status" value="1"/>
</dbReference>
<keyword evidence="3" id="KW-0964">Secreted</keyword>
<dbReference type="InterPro" id="IPR013783">
    <property type="entry name" value="Ig-like_fold"/>
</dbReference>
<feature type="chain" id="PRO_5046312309" evidence="6">
    <location>
        <begin position="26"/>
        <end position="454"/>
    </location>
</feature>
<dbReference type="InterPro" id="IPR036116">
    <property type="entry name" value="FN3_sf"/>
</dbReference>
<sequence>MNSKNPLFKFTILFIALLTIFSCTSEGVESEEPVTKGFAVVNTLPVGIDHNSGTMANAGGKIVSSDSPITNRGVCWSTGPNPTINDSKTEDGTGIGEFLSDMTGLEPNTRYYFRAYATNSAGTSYGGEIDFFTSKIYRGDVYLPSQENVDNFGAEDYLIVVGNLNIGKEGGSDITNLRALSNLNQVGGDLNIGGYVSGYGVLENPLLESLEGLGYLASVDTYYLNDYIPKDLSIGYCPKLENLDELNLFIFEGDITIEYNDGLQNIDGLARITKAEAIHIRNNASLTNLDGLSNIENITYIQLSRNPVLSDIGGIQISNVVLGGLMISENDILADLSVFSDITAISYDLDITDSPAIVDLTPFSKLTHIGRMLHITNTGVTNLDAFASLEVVGGSYETYSEPELKINDNDKLVNVCGLLNLFETDFPGEYQIYRNALRSNVTKEEILDGDCAEE</sequence>
<dbReference type="EMBL" id="JARFVB010000023">
    <property type="protein sequence ID" value="MDF0718255.1"/>
    <property type="molecule type" value="Genomic_DNA"/>
</dbReference>
<comment type="subcellular location">
    <subcellularLocation>
        <location evidence="1">Secreted</location>
        <location evidence="1">Cell wall</location>
    </subcellularLocation>
</comment>
<evidence type="ECO:0000256" key="3">
    <source>
        <dbReference type="ARBA" id="ARBA00022525"/>
    </source>
</evidence>
<dbReference type="SUPFAM" id="SSF49265">
    <property type="entry name" value="Fibronectin type III"/>
    <property type="match status" value="1"/>
</dbReference>
<feature type="signal peptide" evidence="6">
    <location>
        <begin position="1"/>
        <end position="25"/>
    </location>
</feature>
<dbReference type="InterPro" id="IPR003961">
    <property type="entry name" value="FN3_dom"/>
</dbReference>
<dbReference type="RefSeq" id="WP_275617316.1">
    <property type="nucleotide sequence ID" value="NZ_JARFVB010000023.1"/>
</dbReference>
<dbReference type="PANTHER" id="PTHR31018">
    <property type="entry name" value="SPORULATION-SPECIFIC PROTEIN-RELATED"/>
    <property type="match status" value="1"/>
</dbReference>
<keyword evidence="2" id="KW-0134">Cell wall</keyword>
<protein>
    <submittedName>
        <fullName evidence="7">Fibronectin type III domain-containing protein</fullName>
    </submittedName>
</protein>
<evidence type="ECO:0000256" key="2">
    <source>
        <dbReference type="ARBA" id="ARBA00022512"/>
    </source>
</evidence>
<dbReference type="InterPro" id="IPR051648">
    <property type="entry name" value="CWI-Assembly_Regulator"/>
</dbReference>
<dbReference type="InterPro" id="IPR032675">
    <property type="entry name" value="LRR_dom_sf"/>
</dbReference>
<dbReference type="Proteomes" id="UP001221366">
    <property type="component" value="Unassembled WGS sequence"/>
</dbReference>
<keyword evidence="4 6" id="KW-0732">Signal</keyword>
<dbReference type="Gene3D" id="3.80.20.20">
    <property type="entry name" value="Receptor L-domain"/>
    <property type="match status" value="1"/>
</dbReference>
<keyword evidence="5" id="KW-0325">Glycoprotein</keyword>
<evidence type="ECO:0000313" key="8">
    <source>
        <dbReference type="Proteomes" id="UP001221366"/>
    </source>
</evidence>
<evidence type="ECO:0000313" key="7">
    <source>
        <dbReference type="EMBL" id="MDF0718255.1"/>
    </source>
</evidence>
<organism evidence="7 8">
    <name type="scientific">Flagellimonas yonaguniensis</name>
    <dbReference type="NCBI Taxonomy" id="3031325"/>
    <lineage>
        <taxon>Bacteria</taxon>
        <taxon>Pseudomonadati</taxon>
        <taxon>Bacteroidota</taxon>
        <taxon>Flavobacteriia</taxon>
        <taxon>Flavobacteriales</taxon>
        <taxon>Flavobacteriaceae</taxon>
        <taxon>Flagellimonas</taxon>
    </lineage>
</organism>
<comment type="caution">
    <text evidence="7">The sequence shown here is derived from an EMBL/GenBank/DDBJ whole genome shotgun (WGS) entry which is preliminary data.</text>
</comment>
<accession>A0ABT5Y4E2</accession>
<reference evidence="7 8" key="1">
    <citation type="submission" date="2023-03" db="EMBL/GenBank/DDBJ databases">
        <title>Muricauda XX sp. nov. and Muricauda XXX sp. nov., two novel species isolated from Okinawa Trough.</title>
        <authorList>
            <person name="Cao W."/>
            <person name="Deng X."/>
        </authorList>
    </citation>
    <scope>NUCLEOTIDE SEQUENCE [LARGE SCALE GENOMIC DNA]</scope>
    <source>
        <strain evidence="7 8">334s03</strain>
    </source>
</reference>
<evidence type="ECO:0000256" key="6">
    <source>
        <dbReference type="SAM" id="SignalP"/>
    </source>
</evidence>
<gene>
    <name evidence="7" type="ORF">PY092_18985</name>
</gene>
<evidence type="ECO:0000256" key="5">
    <source>
        <dbReference type="ARBA" id="ARBA00023180"/>
    </source>
</evidence>
<dbReference type="PROSITE" id="PS51257">
    <property type="entry name" value="PROKAR_LIPOPROTEIN"/>
    <property type="match status" value="1"/>
</dbReference>
<dbReference type="Gene3D" id="3.80.10.10">
    <property type="entry name" value="Ribonuclease Inhibitor"/>
    <property type="match status" value="1"/>
</dbReference>
<proteinExistence type="predicted"/>
<keyword evidence="8" id="KW-1185">Reference proteome</keyword>
<evidence type="ECO:0000256" key="4">
    <source>
        <dbReference type="ARBA" id="ARBA00022729"/>
    </source>
</evidence>
<dbReference type="Gene3D" id="2.60.40.10">
    <property type="entry name" value="Immunoglobulins"/>
    <property type="match status" value="1"/>
</dbReference>
<name>A0ABT5Y4E2_9FLAO</name>
<dbReference type="CDD" id="cd00063">
    <property type="entry name" value="FN3"/>
    <property type="match status" value="1"/>
</dbReference>